<feature type="compositionally biased region" description="Polar residues" evidence="1">
    <location>
        <begin position="1"/>
        <end position="13"/>
    </location>
</feature>
<name>G4YEE8_PHYSP</name>
<dbReference type="OMA" id="WMWNLVE"/>
<sequence length="171" mass="18924">MAAKTNSSSFETESVQENELDATDQALGATVMLPGEKDLLSNQVITDYFSSDGPRARRLDSSDYLEPETRSILDESSGDEELRASGEQTAAPSSEVREEQIHSPEDFDMGNKVETAVETPVERTEWALEEMLTWELALSLFVVILALAHCLWMWNLVELSVLSAVSMDFGS</sequence>
<accession>G4YEE8</accession>
<keyword evidence="2" id="KW-0472">Membrane</keyword>
<dbReference type="AlphaFoldDB" id="G4YEE8"/>
<proteinExistence type="predicted"/>
<feature type="transmembrane region" description="Helical" evidence="2">
    <location>
        <begin position="132"/>
        <end position="154"/>
    </location>
</feature>
<dbReference type="RefSeq" id="XP_009514130.1">
    <property type="nucleotide sequence ID" value="XM_009515835.1"/>
</dbReference>
<keyword evidence="2" id="KW-1133">Transmembrane helix</keyword>
<dbReference type="KEGG" id="psoj:PHYSODRAFT_320732"/>
<keyword evidence="4" id="KW-1185">Reference proteome</keyword>
<feature type="region of interest" description="Disordered" evidence="1">
    <location>
        <begin position="50"/>
        <end position="109"/>
    </location>
</feature>
<reference evidence="3 4" key="1">
    <citation type="journal article" date="2006" name="Science">
        <title>Phytophthora genome sequences uncover evolutionary origins and mechanisms of pathogenesis.</title>
        <authorList>
            <person name="Tyler B.M."/>
            <person name="Tripathy S."/>
            <person name="Zhang X."/>
            <person name="Dehal P."/>
            <person name="Jiang R.H."/>
            <person name="Aerts A."/>
            <person name="Arredondo F.D."/>
            <person name="Baxter L."/>
            <person name="Bensasson D."/>
            <person name="Beynon J.L."/>
            <person name="Chapman J."/>
            <person name="Damasceno C.M."/>
            <person name="Dorrance A.E."/>
            <person name="Dou D."/>
            <person name="Dickerman A.W."/>
            <person name="Dubchak I.L."/>
            <person name="Garbelotto M."/>
            <person name="Gijzen M."/>
            <person name="Gordon S.G."/>
            <person name="Govers F."/>
            <person name="Grunwald N.J."/>
            <person name="Huang W."/>
            <person name="Ivors K.L."/>
            <person name="Jones R.W."/>
            <person name="Kamoun S."/>
            <person name="Krampis K."/>
            <person name="Lamour K.H."/>
            <person name="Lee M.K."/>
            <person name="McDonald W.H."/>
            <person name="Medina M."/>
            <person name="Meijer H.J."/>
            <person name="Nordberg E.K."/>
            <person name="Maclean D.J."/>
            <person name="Ospina-Giraldo M.D."/>
            <person name="Morris P.F."/>
            <person name="Phuntumart V."/>
            <person name="Putnam N.H."/>
            <person name="Rash S."/>
            <person name="Rose J.K."/>
            <person name="Sakihama Y."/>
            <person name="Salamov A.A."/>
            <person name="Savidor A."/>
            <person name="Scheuring C.F."/>
            <person name="Smith B.M."/>
            <person name="Sobral B.W."/>
            <person name="Terry A."/>
            <person name="Torto-Alalibo T.A."/>
            <person name="Win J."/>
            <person name="Xu Z."/>
            <person name="Zhang H."/>
            <person name="Grigoriev I.V."/>
            <person name="Rokhsar D.S."/>
            <person name="Boore J.L."/>
        </authorList>
    </citation>
    <scope>NUCLEOTIDE SEQUENCE [LARGE SCALE GENOMIC DNA]</scope>
    <source>
        <strain evidence="3 4">P6497</strain>
    </source>
</reference>
<evidence type="ECO:0000256" key="2">
    <source>
        <dbReference type="SAM" id="Phobius"/>
    </source>
</evidence>
<dbReference type="Proteomes" id="UP000002640">
    <property type="component" value="Unassembled WGS sequence"/>
</dbReference>
<feature type="region of interest" description="Disordered" evidence="1">
    <location>
        <begin position="1"/>
        <end position="29"/>
    </location>
</feature>
<evidence type="ECO:0000256" key="1">
    <source>
        <dbReference type="SAM" id="MobiDB-lite"/>
    </source>
</evidence>
<gene>
    <name evidence="3" type="ORF">PHYSODRAFT_320732</name>
</gene>
<evidence type="ECO:0008006" key="5">
    <source>
        <dbReference type="Google" id="ProtNLM"/>
    </source>
</evidence>
<dbReference type="InParanoid" id="G4YEE8"/>
<evidence type="ECO:0000313" key="4">
    <source>
        <dbReference type="Proteomes" id="UP000002640"/>
    </source>
</evidence>
<evidence type="ECO:0000313" key="3">
    <source>
        <dbReference type="EMBL" id="EGZ26855.1"/>
    </source>
</evidence>
<protein>
    <recommendedName>
        <fullName evidence="5">Transmembrane protein</fullName>
    </recommendedName>
</protein>
<organism evidence="3 4">
    <name type="scientific">Phytophthora sojae (strain P6497)</name>
    <name type="common">Soybean stem and root rot agent</name>
    <name type="synonym">Phytophthora megasperma f. sp. glycines</name>
    <dbReference type="NCBI Taxonomy" id="1094619"/>
    <lineage>
        <taxon>Eukaryota</taxon>
        <taxon>Sar</taxon>
        <taxon>Stramenopiles</taxon>
        <taxon>Oomycota</taxon>
        <taxon>Peronosporomycetes</taxon>
        <taxon>Peronosporales</taxon>
        <taxon>Peronosporaceae</taxon>
        <taxon>Phytophthora</taxon>
    </lineage>
</organism>
<dbReference type="GeneID" id="20644516"/>
<dbReference type="EMBL" id="JH159151">
    <property type="protein sequence ID" value="EGZ26855.1"/>
    <property type="molecule type" value="Genomic_DNA"/>
</dbReference>
<keyword evidence="2" id="KW-0812">Transmembrane</keyword>
<feature type="compositionally biased region" description="Basic and acidic residues" evidence="1">
    <location>
        <begin position="95"/>
        <end position="109"/>
    </location>
</feature>
<feature type="compositionally biased region" description="Basic and acidic residues" evidence="1">
    <location>
        <begin position="54"/>
        <end position="73"/>
    </location>
</feature>